<accession>W5SJP5</accession>
<reference evidence="1" key="1">
    <citation type="submission" date="2013-02" db="EMBL/GenBank/DDBJ databases">
        <title>Comparative genomics of Borrelia species.</title>
        <authorList>
            <person name="Schwan T.G."/>
            <person name="Raffel S.J."/>
            <person name="Porcella S.F."/>
        </authorList>
    </citation>
    <scope>NUCLEOTIDE SEQUENCE</scope>
    <source>
        <strain evidence="1">DOU</strain>
        <plasmid evidence="1">unnamed</plasmid>
    </source>
</reference>
<organism evidence="1">
    <name type="scientific">Borrelia crocidurae DOU</name>
    <dbReference type="NCBI Taxonomy" id="1293575"/>
    <lineage>
        <taxon>Bacteria</taxon>
        <taxon>Pseudomonadati</taxon>
        <taxon>Spirochaetota</taxon>
        <taxon>Spirochaetia</taxon>
        <taxon>Spirochaetales</taxon>
        <taxon>Borreliaceae</taxon>
        <taxon>Borrelia</taxon>
    </lineage>
</organism>
<dbReference type="AlphaFoldDB" id="W5SJP5"/>
<evidence type="ECO:0000313" key="1">
    <source>
        <dbReference type="EMBL" id="AHH07152.1"/>
    </source>
</evidence>
<dbReference type="EMBL" id="CP004303">
    <property type="protein sequence ID" value="AHH07152.1"/>
    <property type="molecule type" value="Genomic_DNA"/>
</dbReference>
<sequence>MDQERSYSQDKGFVKMKFIEKFLHTLKKDLNNYLFDNKFATTKIYYKSEIPTCTTLNLPVVVFALKGLGEVVLRCQSYSFAISLDFLVYTECTEHKPTIGLEIATLIVNFLVVNYSLQSFSIDDSQILEDDDKDTQMVTIIRSTLGIRINSSDLGLLCAKKKEKLNG</sequence>
<geneLocation type="plasmid" evidence="1">
    <name>unnamed</name>
</geneLocation>
<keyword evidence="1" id="KW-0614">Plasmid</keyword>
<protein>
    <submittedName>
        <fullName evidence="1">Uncharacterized protein</fullName>
    </submittedName>
</protein>
<name>W5SJP5_9SPIR</name>
<proteinExistence type="predicted"/>
<gene>
    <name evidence="1" type="ORF">BCD_1086</name>
</gene>
<dbReference type="HOGENOM" id="CLU_1764486_0_0_12"/>